<keyword evidence="3" id="KW-1185">Reference proteome</keyword>
<reference evidence="3" key="1">
    <citation type="journal article" date="2017" name="Genome Biol.">
        <title>Comparative genomics reveals high biological diversity and specific adaptations in the industrially and medically important fungal genus Aspergillus.</title>
        <authorList>
            <person name="de Vries R.P."/>
            <person name="Riley R."/>
            <person name="Wiebenga A."/>
            <person name="Aguilar-Osorio G."/>
            <person name="Amillis S."/>
            <person name="Uchima C.A."/>
            <person name="Anderluh G."/>
            <person name="Asadollahi M."/>
            <person name="Askin M."/>
            <person name="Barry K."/>
            <person name="Battaglia E."/>
            <person name="Bayram O."/>
            <person name="Benocci T."/>
            <person name="Braus-Stromeyer S.A."/>
            <person name="Caldana C."/>
            <person name="Canovas D."/>
            <person name="Cerqueira G.C."/>
            <person name="Chen F."/>
            <person name="Chen W."/>
            <person name="Choi C."/>
            <person name="Clum A."/>
            <person name="Dos Santos R.A."/>
            <person name="Damasio A.R."/>
            <person name="Diallinas G."/>
            <person name="Emri T."/>
            <person name="Fekete E."/>
            <person name="Flipphi M."/>
            <person name="Freyberg S."/>
            <person name="Gallo A."/>
            <person name="Gournas C."/>
            <person name="Habgood R."/>
            <person name="Hainaut M."/>
            <person name="Harispe M.L."/>
            <person name="Henrissat B."/>
            <person name="Hilden K.S."/>
            <person name="Hope R."/>
            <person name="Hossain A."/>
            <person name="Karabika E."/>
            <person name="Karaffa L."/>
            <person name="Karanyi Z."/>
            <person name="Krasevec N."/>
            <person name="Kuo A."/>
            <person name="Kusch H."/>
            <person name="LaButti K."/>
            <person name="Lagendijk E.L."/>
            <person name="Lapidus A."/>
            <person name="Levasseur A."/>
            <person name="Lindquist E."/>
            <person name="Lipzen A."/>
            <person name="Logrieco A.F."/>
            <person name="MacCabe A."/>
            <person name="Maekelae M.R."/>
            <person name="Malavazi I."/>
            <person name="Melin P."/>
            <person name="Meyer V."/>
            <person name="Mielnichuk N."/>
            <person name="Miskei M."/>
            <person name="Molnar A.P."/>
            <person name="Mule G."/>
            <person name="Ngan C.Y."/>
            <person name="Orejas M."/>
            <person name="Orosz E."/>
            <person name="Ouedraogo J.P."/>
            <person name="Overkamp K.M."/>
            <person name="Park H.-S."/>
            <person name="Perrone G."/>
            <person name="Piumi F."/>
            <person name="Punt P.J."/>
            <person name="Ram A.F."/>
            <person name="Ramon A."/>
            <person name="Rauscher S."/>
            <person name="Record E."/>
            <person name="Riano-Pachon D.M."/>
            <person name="Robert V."/>
            <person name="Roehrig J."/>
            <person name="Ruller R."/>
            <person name="Salamov A."/>
            <person name="Salih N.S."/>
            <person name="Samson R.A."/>
            <person name="Sandor E."/>
            <person name="Sanguinetti M."/>
            <person name="Schuetze T."/>
            <person name="Sepcic K."/>
            <person name="Shelest E."/>
            <person name="Sherlock G."/>
            <person name="Sophianopoulou V."/>
            <person name="Squina F.M."/>
            <person name="Sun H."/>
            <person name="Susca A."/>
            <person name="Todd R.B."/>
            <person name="Tsang A."/>
            <person name="Unkles S.E."/>
            <person name="van de Wiele N."/>
            <person name="van Rossen-Uffink D."/>
            <person name="Oliveira J.V."/>
            <person name="Vesth T.C."/>
            <person name="Visser J."/>
            <person name="Yu J.-H."/>
            <person name="Zhou M."/>
            <person name="Andersen M.R."/>
            <person name="Archer D.B."/>
            <person name="Baker S.E."/>
            <person name="Benoit I."/>
            <person name="Brakhage A.A."/>
            <person name="Braus G.H."/>
            <person name="Fischer R."/>
            <person name="Frisvad J.C."/>
            <person name="Goldman G.H."/>
            <person name="Houbraken J."/>
            <person name="Oakley B."/>
            <person name="Pocsi I."/>
            <person name="Scazzocchio C."/>
            <person name="Seiboth B."/>
            <person name="vanKuyk P.A."/>
            <person name="Wortman J."/>
            <person name="Dyer P.S."/>
            <person name="Grigoriev I.V."/>
        </authorList>
    </citation>
    <scope>NUCLEOTIDE SEQUENCE [LARGE SCALE GENOMIC DNA]</scope>
    <source>
        <strain evidence="3">CBS 506.65</strain>
    </source>
</reference>
<evidence type="ECO:0000313" key="3">
    <source>
        <dbReference type="Proteomes" id="UP000184188"/>
    </source>
</evidence>
<dbReference type="VEuPathDB" id="FungiDB:ASPZODRAFT_12909"/>
<evidence type="ECO:0000313" key="2">
    <source>
        <dbReference type="EMBL" id="OJJ49795.1"/>
    </source>
</evidence>
<dbReference type="AlphaFoldDB" id="A0A1L9SRG4"/>
<sequence>MLQLRFCWPLLYAVHRSYLQRLSSQPSPLSSPIHAVAQDAQQQQQRRRRQKVLVIAVWAAETGYSKRQQPTRVSGSFLASSSCERQGHLALPTKFPHRMN</sequence>
<dbReference type="Proteomes" id="UP000184188">
    <property type="component" value="Unassembled WGS sequence"/>
</dbReference>
<protein>
    <submittedName>
        <fullName evidence="2">Uncharacterized protein</fullName>
    </submittedName>
</protein>
<gene>
    <name evidence="2" type="ORF">ASPZODRAFT_12909</name>
</gene>
<name>A0A1L9SRG4_9EURO</name>
<accession>A0A1L9SRG4</accession>
<dbReference type="RefSeq" id="XP_022584305.1">
    <property type="nucleotide sequence ID" value="XM_022722191.1"/>
</dbReference>
<organism evidence="2 3">
    <name type="scientific">Penicilliopsis zonata CBS 506.65</name>
    <dbReference type="NCBI Taxonomy" id="1073090"/>
    <lineage>
        <taxon>Eukaryota</taxon>
        <taxon>Fungi</taxon>
        <taxon>Dikarya</taxon>
        <taxon>Ascomycota</taxon>
        <taxon>Pezizomycotina</taxon>
        <taxon>Eurotiomycetes</taxon>
        <taxon>Eurotiomycetidae</taxon>
        <taxon>Eurotiales</taxon>
        <taxon>Aspergillaceae</taxon>
        <taxon>Penicilliopsis</taxon>
    </lineage>
</organism>
<evidence type="ECO:0000256" key="1">
    <source>
        <dbReference type="SAM" id="MobiDB-lite"/>
    </source>
</evidence>
<feature type="compositionally biased region" description="Low complexity" evidence="1">
    <location>
        <begin position="23"/>
        <end position="32"/>
    </location>
</feature>
<proteinExistence type="predicted"/>
<dbReference type="EMBL" id="KV878337">
    <property type="protein sequence ID" value="OJJ49795.1"/>
    <property type="molecule type" value="Genomic_DNA"/>
</dbReference>
<feature type="region of interest" description="Disordered" evidence="1">
    <location>
        <begin position="23"/>
        <end position="44"/>
    </location>
</feature>
<dbReference type="GeneID" id="34608656"/>